<protein>
    <submittedName>
        <fullName evidence="1">Putative non-LTR retroelement reverse transcriptase related protein</fullName>
    </submittedName>
</protein>
<dbReference type="AlphaFoldDB" id="A0A392S5S5"/>
<evidence type="ECO:0000313" key="1">
    <source>
        <dbReference type="EMBL" id="MCI43747.1"/>
    </source>
</evidence>
<keyword evidence="1" id="KW-0548">Nucleotidyltransferase</keyword>
<reference evidence="1 2" key="1">
    <citation type="journal article" date="2018" name="Front. Plant Sci.">
        <title>Red Clover (Trifolium pratense) and Zigzag Clover (T. medium) - A Picture of Genomic Similarities and Differences.</title>
        <authorList>
            <person name="Dluhosova J."/>
            <person name="Istvanek J."/>
            <person name="Nedelnik J."/>
            <person name="Repkova J."/>
        </authorList>
    </citation>
    <scope>NUCLEOTIDE SEQUENCE [LARGE SCALE GENOMIC DNA]</scope>
    <source>
        <strain evidence="2">cv. 10/8</strain>
        <tissue evidence="1">Leaf</tissue>
    </source>
</reference>
<keyword evidence="2" id="KW-1185">Reference proteome</keyword>
<keyword evidence="1" id="KW-0695">RNA-directed DNA polymerase</keyword>
<dbReference type="EMBL" id="LXQA010321531">
    <property type="protein sequence ID" value="MCI43747.1"/>
    <property type="molecule type" value="Genomic_DNA"/>
</dbReference>
<evidence type="ECO:0000313" key="2">
    <source>
        <dbReference type="Proteomes" id="UP000265520"/>
    </source>
</evidence>
<dbReference type="GO" id="GO:0003964">
    <property type="term" value="F:RNA-directed DNA polymerase activity"/>
    <property type="evidence" value="ECO:0007669"/>
    <property type="project" value="UniProtKB-KW"/>
</dbReference>
<proteinExistence type="predicted"/>
<dbReference type="Proteomes" id="UP000265520">
    <property type="component" value="Unassembled WGS sequence"/>
</dbReference>
<dbReference type="PANTHER" id="PTHR36617">
    <property type="entry name" value="PROTEIN, PUTATIVE-RELATED"/>
    <property type="match status" value="1"/>
</dbReference>
<comment type="caution">
    <text evidence="1">The sequence shown here is derived from an EMBL/GenBank/DDBJ whole genome shotgun (WGS) entry which is preliminary data.</text>
</comment>
<dbReference type="PANTHER" id="PTHR36617:SF5">
    <property type="entry name" value="OS05G0421675 PROTEIN"/>
    <property type="match status" value="1"/>
</dbReference>
<name>A0A392S5S5_9FABA</name>
<feature type="non-terminal residue" evidence="1">
    <location>
        <position position="102"/>
    </location>
</feature>
<keyword evidence="1" id="KW-0808">Transferase</keyword>
<sequence>MWCKVLKAKYGLRDGQVDNGGSRASSWWKYIISIKNGDDAYGGSWFADHIERKVGNGESTSFWKDAWLDGEYLKSHFGRLFDLCLNKDVSVADMRRLGWGLG</sequence>
<organism evidence="1 2">
    <name type="scientific">Trifolium medium</name>
    <dbReference type="NCBI Taxonomy" id="97028"/>
    <lineage>
        <taxon>Eukaryota</taxon>
        <taxon>Viridiplantae</taxon>
        <taxon>Streptophyta</taxon>
        <taxon>Embryophyta</taxon>
        <taxon>Tracheophyta</taxon>
        <taxon>Spermatophyta</taxon>
        <taxon>Magnoliopsida</taxon>
        <taxon>eudicotyledons</taxon>
        <taxon>Gunneridae</taxon>
        <taxon>Pentapetalae</taxon>
        <taxon>rosids</taxon>
        <taxon>fabids</taxon>
        <taxon>Fabales</taxon>
        <taxon>Fabaceae</taxon>
        <taxon>Papilionoideae</taxon>
        <taxon>50 kb inversion clade</taxon>
        <taxon>NPAAA clade</taxon>
        <taxon>Hologalegina</taxon>
        <taxon>IRL clade</taxon>
        <taxon>Trifolieae</taxon>
        <taxon>Trifolium</taxon>
    </lineage>
</organism>
<accession>A0A392S5S5</accession>